<dbReference type="SUPFAM" id="SSF54637">
    <property type="entry name" value="Thioesterase/thiol ester dehydrase-isomerase"/>
    <property type="match status" value="1"/>
</dbReference>
<sequence>MSNRTLQFVRSVWESFRANSGLEPRLVDKLRVTAARPGVVNFELDIEKDHTNRLKILHGGTLACMTDLGGSLAVASRGLFATGVSTDLSVTYLASGGVVGDTIRAEVTCDKFGKTLAYTSIKFMNAKDELVARGSHTKYVALAWKDPRNITDELSPKPEKK</sequence>
<protein>
    <submittedName>
        <fullName evidence="4">Thioesterase/thiol ester dehydrase-isomerase</fullName>
    </submittedName>
</protein>
<dbReference type="EMBL" id="CP138586">
    <property type="protein sequence ID" value="WPH02175.1"/>
    <property type="molecule type" value="Genomic_DNA"/>
</dbReference>
<dbReference type="InterPro" id="IPR006683">
    <property type="entry name" value="Thioestr_dom"/>
</dbReference>
<dbReference type="FunFam" id="3.10.129.10:FF:000033">
    <property type="entry name" value="acyl-coenzyme A thioesterase 13"/>
    <property type="match status" value="1"/>
</dbReference>
<evidence type="ECO:0000256" key="1">
    <source>
        <dbReference type="ARBA" id="ARBA00008324"/>
    </source>
</evidence>
<evidence type="ECO:0000259" key="3">
    <source>
        <dbReference type="Pfam" id="PF03061"/>
    </source>
</evidence>
<dbReference type="Pfam" id="PF03061">
    <property type="entry name" value="4HBT"/>
    <property type="match status" value="1"/>
</dbReference>
<keyword evidence="2" id="KW-0378">Hydrolase</keyword>
<dbReference type="CDD" id="cd03443">
    <property type="entry name" value="PaaI_thioesterase"/>
    <property type="match status" value="1"/>
</dbReference>
<evidence type="ECO:0000313" key="4">
    <source>
        <dbReference type="EMBL" id="WPH02175.1"/>
    </source>
</evidence>
<feature type="domain" description="Thioesterase" evidence="3">
    <location>
        <begin position="55"/>
        <end position="132"/>
    </location>
</feature>
<dbReference type="PANTHER" id="PTHR21660">
    <property type="entry name" value="THIOESTERASE SUPERFAMILY MEMBER-RELATED"/>
    <property type="match status" value="1"/>
</dbReference>
<dbReference type="InterPro" id="IPR029069">
    <property type="entry name" value="HotDog_dom_sf"/>
</dbReference>
<dbReference type="PANTHER" id="PTHR21660:SF1">
    <property type="entry name" value="ACYL-COENZYME A THIOESTERASE 13"/>
    <property type="match status" value="1"/>
</dbReference>
<dbReference type="Gene3D" id="3.10.129.10">
    <property type="entry name" value="Hotdog Thioesterase"/>
    <property type="match status" value="1"/>
</dbReference>
<dbReference type="Proteomes" id="UP001303373">
    <property type="component" value="Chromosome 7"/>
</dbReference>
<dbReference type="AlphaFoldDB" id="A0AAQ3RB80"/>
<dbReference type="InterPro" id="IPR039298">
    <property type="entry name" value="ACOT13"/>
</dbReference>
<keyword evidence="5" id="KW-1185">Reference proteome</keyword>
<proteinExistence type="inferred from homology"/>
<name>A0AAQ3RB80_9PEZI</name>
<gene>
    <name evidence="4" type="ORF">R9X50_00503000</name>
</gene>
<dbReference type="GO" id="GO:0047617">
    <property type="term" value="F:fatty acyl-CoA hydrolase activity"/>
    <property type="evidence" value="ECO:0007669"/>
    <property type="project" value="InterPro"/>
</dbReference>
<accession>A0AAQ3RB80</accession>
<reference evidence="4 5" key="1">
    <citation type="submission" date="2023-11" db="EMBL/GenBank/DDBJ databases">
        <title>An acidophilic fungus is an integral part of prey digestion in a carnivorous sundew plant.</title>
        <authorList>
            <person name="Tsai I.J."/>
        </authorList>
    </citation>
    <scope>NUCLEOTIDE SEQUENCE [LARGE SCALE GENOMIC DNA]</scope>
    <source>
        <strain evidence="4">169a</strain>
    </source>
</reference>
<evidence type="ECO:0000313" key="5">
    <source>
        <dbReference type="Proteomes" id="UP001303373"/>
    </source>
</evidence>
<comment type="similarity">
    <text evidence="1">Belongs to the thioesterase PaaI family.</text>
</comment>
<organism evidence="4 5">
    <name type="scientific">Acrodontium crateriforme</name>
    <dbReference type="NCBI Taxonomy" id="150365"/>
    <lineage>
        <taxon>Eukaryota</taxon>
        <taxon>Fungi</taxon>
        <taxon>Dikarya</taxon>
        <taxon>Ascomycota</taxon>
        <taxon>Pezizomycotina</taxon>
        <taxon>Dothideomycetes</taxon>
        <taxon>Dothideomycetidae</taxon>
        <taxon>Mycosphaerellales</taxon>
        <taxon>Teratosphaeriaceae</taxon>
        <taxon>Acrodontium</taxon>
    </lineage>
</organism>
<evidence type="ECO:0000256" key="2">
    <source>
        <dbReference type="ARBA" id="ARBA00022801"/>
    </source>
</evidence>